<feature type="transmembrane region" description="Helical" evidence="1">
    <location>
        <begin position="282"/>
        <end position="303"/>
    </location>
</feature>
<dbReference type="PANTHER" id="PTHR30354:SF7">
    <property type="entry name" value="BLL7963 PROTEIN"/>
    <property type="match status" value="1"/>
</dbReference>
<dbReference type="HOGENOM" id="CLU_042638_1_1_6"/>
<dbReference type="InterPro" id="IPR003474">
    <property type="entry name" value="Glcn_transporter"/>
</dbReference>
<dbReference type="AlphaFoldDB" id="A0A095X2N0"/>
<dbReference type="PANTHER" id="PTHR30354">
    <property type="entry name" value="GNT FAMILY GLUCONATE TRANSPORTER"/>
    <property type="match status" value="1"/>
</dbReference>
<dbReference type="RefSeq" id="WP_084592411.1">
    <property type="nucleotide sequence ID" value="NZ_KN234748.1"/>
</dbReference>
<proteinExistence type="predicted"/>
<keyword evidence="1" id="KW-1133">Transmembrane helix</keyword>
<evidence type="ECO:0000313" key="3">
    <source>
        <dbReference type="Proteomes" id="UP000029640"/>
    </source>
</evidence>
<dbReference type="OrthoDB" id="86125at2"/>
<dbReference type="Pfam" id="PF02447">
    <property type="entry name" value="GntP_permease"/>
    <property type="match status" value="1"/>
</dbReference>
<sequence length="461" mass="47060">MALIGLVGSVALLIWLALRGIDIVFAALLCSLVVILSNGLPLAEGLMEHFALGPLGAFTFAGRFFILFAAGAVFGRLMGESHAAASIALALVRRLGAHRALWITALACGLLTYGGVVVFVVIFAMYPLGLRLLQEADIPKRLFCAALALGAGTFTLTALPGTPSIQNVIAATALGTDLFAGGWLGLAGGALMFGLGMLYLERQRRLAQAAGEGFVPGPRDQLAPPAAGEAAYPAWPLAILPLALVLGMIILPRLLTVIGGDALTGGSSPLAQALTFAGANPVLWPSIALFSGSLAAVLLFGTVRRHGLRLAGAGTQDAIMPLISTAAVIGFGGVVTQTEGFRQFSGLALESGLPPLLSLFGSVSLVAGITGSASGGLQIFMQTLAPDYLALGIDPGVLHRLATMTAGGFDSLPHCGAVVAMLSITQLTHREAYRDVGIITVVIPVLATLAVLGLAALGFGT</sequence>
<feature type="transmembrane region" description="Helical" evidence="1">
    <location>
        <begin position="101"/>
        <end position="130"/>
    </location>
</feature>
<feature type="transmembrane region" description="Helical" evidence="1">
    <location>
        <begin position="234"/>
        <end position="255"/>
    </location>
</feature>
<keyword evidence="1" id="KW-0812">Transmembrane</keyword>
<feature type="transmembrane region" description="Helical" evidence="1">
    <location>
        <begin position="356"/>
        <end position="380"/>
    </location>
</feature>
<dbReference type="GO" id="GO:0015128">
    <property type="term" value="F:gluconate transmembrane transporter activity"/>
    <property type="evidence" value="ECO:0007669"/>
    <property type="project" value="InterPro"/>
</dbReference>
<dbReference type="PATRIC" id="fig|1265313.6.peg.311"/>
<keyword evidence="3" id="KW-1185">Reference proteome</keyword>
<feature type="transmembrane region" description="Helical" evidence="1">
    <location>
        <begin position="50"/>
        <end position="70"/>
    </location>
</feature>
<feature type="transmembrane region" description="Helical" evidence="1">
    <location>
        <begin position="315"/>
        <end position="336"/>
    </location>
</feature>
<gene>
    <name evidence="2" type="ORF">HRUBRA_00311</name>
</gene>
<keyword evidence="1" id="KW-0472">Membrane</keyword>
<reference evidence="2 3" key="1">
    <citation type="journal article" date="2014" name="Genome Announc.">
        <title>Genome Sequence of Gammaproteobacterial Pseudohaliea rubra Type Strain DSM 19751, Isolated from Coastal Seawater of the Mediterranean Sea.</title>
        <authorList>
            <person name="Spring S."/>
            <person name="Fiebig A."/>
            <person name="Riedel T."/>
            <person name="Goker M."/>
            <person name="Klenk H.P."/>
        </authorList>
    </citation>
    <scope>NUCLEOTIDE SEQUENCE [LARGE SCALE GENOMIC DNA]</scope>
    <source>
        <strain evidence="2 3">DSM 19751</strain>
    </source>
</reference>
<dbReference type="GO" id="GO:0005886">
    <property type="term" value="C:plasma membrane"/>
    <property type="evidence" value="ECO:0007669"/>
    <property type="project" value="TreeGrafter"/>
</dbReference>
<feature type="transmembrane region" description="Helical" evidence="1">
    <location>
        <begin position="180"/>
        <end position="200"/>
    </location>
</feature>
<comment type="caution">
    <text evidence="2">The sequence shown here is derived from an EMBL/GenBank/DDBJ whole genome shotgun (WGS) entry which is preliminary data.</text>
</comment>
<dbReference type="eggNOG" id="COG2610">
    <property type="taxonomic scope" value="Bacteria"/>
</dbReference>
<evidence type="ECO:0000256" key="1">
    <source>
        <dbReference type="SAM" id="Phobius"/>
    </source>
</evidence>
<feature type="transmembrane region" description="Helical" evidence="1">
    <location>
        <begin position="436"/>
        <end position="459"/>
    </location>
</feature>
<accession>A0A095X2N0</accession>
<protein>
    <submittedName>
        <fullName evidence="2">D-beta-hydroxybutyrate permease</fullName>
    </submittedName>
</protein>
<feature type="transmembrane region" description="Helical" evidence="1">
    <location>
        <begin position="142"/>
        <end position="160"/>
    </location>
</feature>
<dbReference type="Proteomes" id="UP000029640">
    <property type="component" value="Unassembled WGS sequence"/>
</dbReference>
<dbReference type="STRING" id="1265313.HRUBRA_00311"/>
<name>A0A095X2N0_9GAMM</name>
<evidence type="ECO:0000313" key="2">
    <source>
        <dbReference type="EMBL" id="KGE05109.1"/>
    </source>
</evidence>
<dbReference type="EMBL" id="AUVB01000012">
    <property type="protein sequence ID" value="KGE05109.1"/>
    <property type="molecule type" value="Genomic_DNA"/>
</dbReference>
<organism evidence="2 3">
    <name type="scientific">Pseudohaliea rubra DSM 19751</name>
    <dbReference type="NCBI Taxonomy" id="1265313"/>
    <lineage>
        <taxon>Bacteria</taxon>
        <taxon>Pseudomonadati</taxon>
        <taxon>Pseudomonadota</taxon>
        <taxon>Gammaproteobacteria</taxon>
        <taxon>Cellvibrionales</taxon>
        <taxon>Halieaceae</taxon>
        <taxon>Pseudohaliea</taxon>
    </lineage>
</organism>